<gene>
    <name evidence="1" type="ORF">GCM10011575_17530</name>
</gene>
<reference evidence="1" key="2">
    <citation type="submission" date="2020-09" db="EMBL/GenBank/DDBJ databases">
        <authorList>
            <person name="Sun Q."/>
            <person name="Zhou Y."/>
        </authorList>
    </citation>
    <scope>NUCLEOTIDE SEQUENCE</scope>
    <source>
        <strain evidence="1">CGMCC 4.7306</strain>
    </source>
</reference>
<evidence type="ECO:0000313" key="1">
    <source>
        <dbReference type="EMBL" id="GGL59454.1"/>
    </source>
</evidence>
<organism evidence="1 2">
    <name type="scientific">Microlunatus endophyticus</name>
    <dbReference type="NCBI Taxonomy" id="1716077"/>
    <lineage>
        <taxon>Bacteria</taxon>
        <taxon>Bacillati</taxon>
        <taxon>Actinomycetota</taxon>
        <taxon>Actinomycetes</taxon>
        <taxon>Propionibacteriales</taxon>
        <taxon>Propionibacteriaceae</taxon>
        <taxon>Microlunatus</taxon>
    </lineage>
</organism>
<proteinExistence type="predicted"/>
<comment type="caution">
    <text evidence="1">The sequence shown here is derived from an EMBL/GenBank/DDBJ whole genome shotgun (WGS) entry which is preliminary data.</text>
</comment>
<keyword evidence="2" id="KW-1185">Reference proteome</keyword>
<dbReference type="AlphaFoldDB" id="A0A917W3G7"/>
<sequence length="302" mass="33356">MDRLLFGDNQFFGVNHMSEEKARAQQMQFQDTAAIMRVLDIAYAAGVRTFMCTTHERVAEVCDEARENPGRFPDLDFFPCMPYAHKYADAVTERGLVDALRRFLPSSGFVDAALRSTSSLAKKDIEGIATLLIDAEMKMFDGLRTPVIWLQNVVTDLLVGLGFDDALRIFSDHVREKYKAEPGFITMNLPLLLDHLDRAGVENPLVCANINKIGFRMSGGIAAYQAALEARPFRAVAMSVLASGAIPPAEALEWVCAQPNIESIVFGASSASHIQQIVSLVDSLWDTEATHRSGSTELRRNV</sequence>
<name>A0A917W3G7_9ACTN</name>
<reference evidence="1" key="1">
    <citation type="journal article" date="2014" name="Int. J. Syst. Evol. Microbiol.">
        <title>Complete genome sequence of Corynebacterium casei LMG S-19264T (=DSM 44701T), isolated from a smear-ripened cheese.</title>
        <authorList>
            <consortium name="US DOE Joint Genome Institute (JGI-PGF)"/>
            <person name="Walter F."/>
            <person name="Albersmeier A."/>
            <person name="Kalinowski J."/>
            <person name="Ruckert C."/>
        </authorList>
    </citation>
    <scope>NUCLEOTIDE SEQUENCE</scope>
    <source>
        <strain evidence="1">CGMCC 4.7306</strain>
    </source>
</reference>
<dbReference type="RefSeq" id="WP_188894791.1">
    <property type="nucleotide sequence ID" value="NZ_BMMZ01000003.1"/>
</dbReference>
<accession>A0A917W3G7</accession>
<protein>
    <submittedName>
        <fullName evidence="1">Uncharacterized protein</fullName>
    </submittedName>
</protein>
<evidence type="ECO:0000313" key="2">
    <source>
        <dbReference type="Proteomes" id="UP000613840"/>
    </source>
</evidence>
<dbReference type="Proteomes" id="UP000613840">
    <property type="component" value="Unassembled WGS sequence"/>
</dbReference>
<dbReference type="EMBL" id="BMMZ01000003">
    <property type="protein sequence ID" value="GGL59454.1"/>
    <property type="molecule type" value="Genomic_DNA"/>
</dbReference>